<evidence type="ECO:0000256" key="9">
    <source>
        <dbReference type="SAM" id="MobiDB-lite"/>
    </source>
</evidence>
<dbReference type="STRING" id="1823756.A4H34_07985"/>
<dbReference type="FunFam" id="1.20.1560.10:FF:000011">
    <property type="entry name" value="Multidrug ABC transporter ATP-binding protein"/>
    <property type="match status" value="1"/>
</dbReference>
<dbReference type="PROSITE" id="PS50893">
    <property type="entry name" value="ABC_TRANSPORTER_2"/>
    <property type="match status" value="1"/>
</dbReference>
<evidence type="ECO:0000256" key="4">
    <source>
        <dbReference type="ARBA" id="ARBA00022692"/>
    </source>
</evidence>
<dbReference type="PANTHER" id="PTHR43394">
    <property type="entry name" value="ATP-DEPENDENT PERMEASE MDL1, MITOCHONDRIAL"/>
    <property type="match status" value="1"/>
</dbReference>
<keyword evidence="5" id="KW-0547">Nucleotide-binding</keyword>
<name>A0A179B2C8_9ACTO</name>
<evidence type="ECO:0000256" key="7">
    <source>
        <dbReference type="ARBA" id="ARBA00022989"/>
    </source>
</evidence>
<dbReference type="RefSeq" id="WP_009200204.1">
    <property type="nucleotide sequence ID" value="NZ_LVZK01000002.1"/>
</dbReference>
<organism evidence="13 14">
    <name type="scientific">Peptidiphaga gingivicola</name>
    <dbReference type="NCBI Taxonomy" id="2741497"/>
    <lineage>
        <taxon>Bacteria</taxon>
        <taxon>Bacillati</taxon>
        <taxon>Actinomycetota</taxon>
        <taxon>Actinomycetes</taxon>
        <taxon>Actinomycetales</taxon>
        <taxon>Actinomycetaceae</taxon>
        <taxon>Peptidiphaga</taxon>
    </lineage>
</organism>
<dbReference type="Proteomes" id="UP000078368">
    <property type="component" value="Unassembled WGS sequence"/>
</dbReference>
<keyword evidence="3" id="KW-1003">Cell membrane</keyword>
<evidence type="ECO:0000259" key="11">
    <source>
        <dbReference type="PROSITE" id="PS50893"/>
    </source>
</evidence>
<dbReference type="GO" id="GO:0015421">
    <property type="term" value="F:ABC-type oligopeptide transporter activity"/>
    <property type="evidence" value="ECO:0007669"/>
    <property type="project" value="TreeGrafter"/>
</dbReference>
<keyword evidence="6" id="KW-0067">ATP-binding</keyword>
<dbReference type="Gene3D" id="3.40.50.300">
    <property type="entry name" value="P-loop containing nucleotide triphosphate hydrolases"/>
    <property type="match status" value="1"/>
</dbReference>
<evidence type="ECO:0000256" key="5">
    <source>
        <dbReference type="ARBA" id="ARBA00022741"/>
    </source>
</evidence>
<feature type="compositionally biased region" description="Basic and acidic residues" evidence="9">
    <location>
        <begin position="26"/>
        <end position="37"/>
    </location>
</feature>
<dbReference type="Gene3D" id="1.20.1560.10">
    <property type="entry name" value="ABC transporter type 1, transmembrane domain"/>
    <property type="match status" value="1"/>
</dbReference>
<feature type="transmembrane region" description="Helical" evidence="10">
    <location>
        <begin position="213"/>
        <end position="232"/>
    </location>
</feature>
<feature type="domain" description="ABC transmembrane type-1" evidence="12">
    <location>
        <begin position="94"/>
        <end position="380"/>
    </location>
</feature>
<dbReference type="PROSITE" id="PS00211">
    <property type="entry name" value="ABC_TRANSPORTER_1"/>
    <property type="match status" value="1"/>
</dbReference>
<feature type="domain" description="ABC transporter" evidence="11">
    <location>
        <begin position="414"/>
        <end position="647"/>
    </location>
</feature>
<dbReference type="Pfam" id="PF00005">
    <property type="entry name" value="ABC_tran"/>
    <property type="match status" value="1"/>
</dbReference>
<dbReference type="InterPro" id="IPR003439">
    <property type="entry name" value="ABC_transporter-like_ATP-bd"/>
</dbReference>
<dbReference type="InterPro" id="IPR003593">
    <property type="entry name" value="AAA+_ATPase"/>
</dbReference>
<dbReference type="PROSITE" id="PS50929">
    <property type="entry name" value="ABC_TM1F"/>
    <property type="match status" value="1"/>
</dbReference>
<reference evidence="13 14" key="1">
    <citation type="submission" date="2016-04" db="EMBL/GenBank/DDBJ databases">
        <title>Peptidophaga gingivicola gen. nov., sp. nov., isolated from human subgingival plaque.</title>
        <authorList>
            <person name="Beall C.J."/>
            <person name="Mokrzan E.M."/>
            <person name="Griffen A.L."/>
            <person name="Leys E.J."/>
        </authorList>
    </citation>
    <scope>NUCLEOTIDE SEQUENCE [LARGE SCALE GENOMIC DNA]</scope>
    <source>
        <strain evidence="13 14">BA112</strain>
    </source>
</reference>
<dbReference type="InterPro" id="IPR036640">
    <property type="entry name" value="ABC1_TM_sf"/>
</dbReference>
<evidence type="ECO:0000313" key="14">
    <source>
        <dbReference type="Proteomes" id="UP000078368"/>
    </source>
</evidence>
<dbReference type="InterPro" id="IPR011527">
    <property type="entry name" value="ABC1_TM_dom"/>
</dbReference>
<dbReference type="EMBL" id="LVZK01000002">
    <property type="protein sequence ID" value="OAP85535.1"/>
    <property type="molecule type" value="Genomic_DNA"/>
</dbReference>
<dbReference type="SMART" id="SM00382">
    <property type="entry name" value="AAA"/>
    <property type="match status" value="1"/>
</dbReference>
<feature type="transmembrane region" description="Helical" evidence="10">
    <location>
        <begin position="238"/>
        <end position="258"/>
    </location>
</feature>
<evidence type="ECO:0000259" key="12">
    <source>
        <dbReference type="PROSITE" id="PS50929"/>
    </source>
</evidence>
<keyword evidence="4 10" id="KW-0812">Transmembrane</keyword>
<evidence type="ECO:0000256" key="2">
    <source>
        <dbReference type="ARBA" id="ARBA00022448"/>
    </source>
</evidence>
<evidence type="ECO:0000256" key="3">
    <source>
        <dbReference type="ARBA" id="ARBA00022475"/>
    </source>
</evidence>
<evidence type="ECO:0000313" key="13">
    <source>
        <dbReference type="EMBL" id="OAP85535.1"/>
    </source>
</evidence>
<keyword evidence="2" id="KW-0813">Transport</keyword>
<feature type="region of interest" description="Disordered" evidence="9">
    <location>
        <begin position="1"/>
        <end position="37"/>
    </location>
</feature>
<keyword evidence="14" id="KW-1185">Reference proteome</keyword>
<evidence type="ECO:0000256" key="10">
    <source>
        <dbReference type="SAM" id="Phobius"/>
    </source>
</evidence>
<dbReference type="SUPFAM" id="SSF52540">
    <property type="entry name" value="P-loop containing nucleoside triphosphate hydrolases"/>
    <property type="match status" value="1"/>
</dbReference>
<comment type="caution">
    <text evidence="13">The sequence shown here is derived from an EMBL/GenBank/DDBJ whole genome shotgun (WGS) entry which is preliminary data.</text>
</comment>
<sequence>MSEGKETSKGQGAVEALGGGTAKASSGERDLDSVRRGLELARSNREKGLSEGDNLPSGVFGGEGGGVDRKAIGAMGPTVKKLLAYARPVRLLLVAATFMAVAGAVLTVIAPEYLSDITDEIEKGLAGRVNMDEVRRLTLISVAILVGSFLFNFVEGLLMVRATQWTARKMRSDLDRKIDRLPLAYFDRQSVGDTLSRVSNDVDTLSQTLNNSVASIVSGVITILGSAIMMFATEWRMALAGIGAALIGVFGSGAIMGVSQKHFVAQQRQLGALNGHIEETYSGHPVVRAFNAEENARQEFHERNDALYTSAWKAQFLSSLMWPLMGFVGNLGYVVVCIVGAVLVLNGTVAVGVIVAFMVYIRIFTNPLGQMAEAATSFQSAAAAGNRVFELLDETEMDPESDKPAGVPKVRGDVDFDHVKFGYVEGQEVIHDFSASVKAGQKVAIVGPTGAGKTTMVNLLMRFYELWDGEIRIDGIPTSSMRREDVDALFSMVLQDTWTFEGTLRENVVYRSEGVSPERLDEVMDKVGLSELVSQLPQGYDSVLSEQTTLSAGQKQLVTIARAMLADNPLLILDEATSSIDTRTEKLIQEALDTLTKDRTSFVIAHRLSTIRNADVIFVMRDGDIVETGNHEELLARGGFYAELYNSQFDTDG</sequence>
<dbReference type="Pfam" id="PF00664">
    <property type="entry name" value="ABC_membrane"/>
    <property type="match status" value="1"/>
</dbReference>
<dbReference type="FunFam" id="3.40.50.300:FF:000218">
    <property type="entry name" value="Multidrug ABC transporter ATP-binding protein"/>
    <property type="match status" value="1"/>
</dbReference>
<dbReference type="GO" id="GO:0005524">
    <property type="term" value="F:ATP binding"/>
    <property type="evidence" value="ECO:0007669"/>
    <property type="project" value="UniProtKB-KW"/>
</dbReference>
<dbReference type="GO" id="GO:0016887">
    <property type="term" value="F:ATP hydrolysis activity"/>
    <property type="evidence" value="ECO:0007669"/>
    <property type="project" value="InterPro"/>
</dbReference>
<dbReference type="GO" id="GO:0005886">
    <property type="term" value="C:plasma membrane"/>
    <property type="evidence" value="ECO:0007669"/>
    <property type="project" value="UniProtKB-SubCell"/>
</dbReference>
<protein>
    <submittedName>
        <fullName evidence="13">ABC transporter</fullName>
    </submittedName>
</protein>
<dbReference type="InterPro" id="IPR017871">
    <property type="entry name" value="ABC_transporter-like_CS"/>
</dbReference>
<accession>A0A179B2C8</accession>
<dbReference type="OrthoDB" id="9806127at2"/>
<feature type="region of interest" description="Disordered" evidence="9">
    <location>
        <begin position="42"/>
        <end position="61"/>
    </location>
</feature>
<dbReference type="InterPro" id="IPR039421">
    <property type="entry name" value="Type_1_exporter"/>
</dbReference>
<dbReference type="CDD" id="cd18547">
    <property type="entry name" value="ABC_6TM_Tm288_like"/>
    <property type="match status" value="1"/>
</dbReference>
<keyword evidence="7 10" id="KW-1133">Transmembrane helix</keyword>
<evidence type="ECO:0000256" key="8">
    <source>
        <dbReference type="ARBA" id="ARBA00023136"/>
    </source>
</evidence>
<feature type="transmembrane region" description="Helical" evidence="10">
    <location>
        <begin position="91"/>
        <end position="110"/>
    </location>
</feature>
<evidence type="ECO:0000256" key="1">
    <source>
        <dbReference type="ARBA" id="ARBA00004651"/>
    </source>
</evidence>
<keyword evidence="8 10" id="KW-0472">Membrane</keyword>
<comment type="subcellular location">
    <subcellularLocation>
        <location evidence="1">Cell membrane</location>
        <topology evidence="1">Multi-pass membrane protein</topology>
    </subcellularLocation>
</comment>
<dbReference type="InterPro" id="IPR027417">
    <property type="entry name" value="P-loop_NTPase"/>
</dbReference>
<feature type="transmembrane region" description="Helical" evidence="10">
    <location>
        <begin position="137"/>
        <end position="160"/>
    </location>
</feature>
<proteinExistence type="predicted"/>
<gene>
    <name evidence="13" type="ORF">A4H34_07985</name>
</gene>
<dbReference type="AlphaFoldDB" id="A0A179B2C8"/>
<dbReference type="SUPFAM" id="SSF90123">
    <property type="entry name" value="ABC transporter transmembrane region"/>
    <property type="match status" value="1"/>
</dbReference>
<feature type="transmembrane region" description="Helical" evidence="10">
    <location>
        <begin position="331"/>
        <end position="361"/>
    </location>
</feature>
<dbReference type="PANTHER" id="PTHR43394:SF1">
    <property type="entry name" value="ATP-BINDING CASSETTE SUB-FAMILY B MEMBER 10, MITOCHONDRIAL"/>
    <property type="match status" value="1"/>
</dbReference>
<evidence type="ECO:0000256" key="6">
    <source>
        <dbReference type="ARBA" id="ARBA00022840"/>
    </source>
</evidence>